<evidence type="ECO:0000256" key="7">
    <source>
        <dbReference type="PIRSR" id="PIRSR005902-1"/>
    </source>
</evidence>
<dbReference type="PANTHER" id="PTHR10060:SF15">
    <property type="entry name" value="DEOXYRIBONUCLEASE TATDN1"/>
    <property type="match status" value="1"/>
</dbReference>
<dbReference type="InterPro" id="IPR018228">
    <property type="entry name" value="DNase_TatD-rel_CS"/>
</dbReference>
<protein>
    <submittedName>
        <fullName evidence="8">TatD DNase family protein</fullName>
    </submittedName>
</protein>
<keyword evidence="3 7" id="KW-0479">Metal-binding</keyword>
<dbReference type="NCBIfam" id="TIGR00010">
    <property type="entry name" value="YchF/TatD family DNA exonuclease"/>
    <property type="match status" value="1"/>
</dbReference>
<evidence type="ECO:0000256" key="6">
    <source>
        <dbReference type="ARBA" id="ARBA00022842"/>
    </source>
</evidence>
<dbReference type="PANTHER" id="PTHR10060">
    <property type="entry name" value="TATD FAMILY DEOXYRIBONUCLEASE"/>
    <property type="match status" value="1"/>
</dbReference>
<dbReference type="STRING" id="1045558.SAMN05216175_103311"/>
<gene>
    <name evidence="8" type="ORF">SAMN05216175_103311</name>
</gene>
<dbReference type="InterPro" id="IPR032466">
    <property type="entry name" value="Metal_Hydrolase"/>
</dbReference>
<reference evidence="9" key="1">
    <citation type="submission" date="2016-10" db="EMBL/GenBank/DDBJ databases">
        <authorList>
            <person name="Varghese N."/>
            <person name="Submissions S."/>
        </authorList>
    </citation>
    <scope>NUCLEOTIDE SEQUENCE [LARGE SCALE GENOMIC DNA]</scope>
    <source>
        <strain evidence="9">CGMCC 1.10971</strain>
    </source>
</reference>
<evidence type="ECO:0000256" key="1">
    <source>
        <dbReference type="ARBA" id="ARBA00022490"/>
    </source>
</evidence>
<dbReference type="AlphaFoldDB" id="A0A1I2P9C7"/>
<dbReference type="CDD" id="cd01310">
    <property type="entry name" value="TatD_DNAse"/>
    <property type="match status" value="1"/>
</dbReference>
<feature type="binding site" evidence="7">
    <location>
        <position position="95"/>
    </location>
    <ligand>
        <name>a divalent metal cation</name>
        <dbReference type="ChEBI" id="CHEBI:60240"/>
        <label>1</label>
    </ligand>
</feature>
<dbReference type="SUPFAM" id="SSF51556">
    <property type="entry name" value="Metallo-dependent hydrolases"/>
    <property type="match status" value="1"/>
</dbReference>
<feature type="binding site" evidence="7">
    <location>
        <position position="156"/>
    </location>
    <ligand>
        <name>a divalent metal cation</name>
        <dbReference type="ChEBI" id="CHEBI:60240"/>
        <label>2</label>
    </ligand>
</feature>
<evidence type="ECO:0000256" key="3">
    <source>
        <dbReference type="ARBA" id="ARBA00022723"/>
    </source>
</evidence>
<dbReference type="InterPro" id="IPR050891">
    <property type="entry name" value="TatD-type_Hydrolase"/>
</dbReference>
<name>A0A1I2P9C7_9GAMM</name>
<feature type="binding site" evidence="7">
    <location>
        <position position="131"/>
    </location>
    <ligand>
        <name>a divalent metal cation</name>
        <dbReference type="ChEBI" id="CHEBI:60240"/>
        <label>2</label>
    </ligand>
</feature>
<accession>A0A1I2P9C7</accession>
<dbReference type="InterPro" id="IPR001130">
    <property type="entry name" value="TatD-like"/>
</dbReference>
<evidence type="ECO:0000313" key="8">
    <source>
        <dbReference type="EMBL" id="SFG12100.1"/>
    </source>
</evidence>
<dbReference type="InterPro" id="IPR015991">
    <property type="entry name" value="TatD/YcfH-like"/>
</dbReference>
<dbReference type="PROSITE" id="PS01091">
    <property type="entry name" value="TATD_3"/>
    <property type="match status" value="1"/>
</dbReference>
<dbReference type="PIRSF" id="PIRSF005902">
    <property type="entry name" value="DNase_TatD"/>
    <property type="match status" value="1"/>
</dbReference>
<keyword evidence="5" id="KW-0269">Exonuclease</keyword>
<dbReference type="Pfam" id="PF01026">
    <property type="entry name" value="TatD_DNase"/>
    <property type="match status" value="1"/>
</dbReference>
<proteinExistence type="predicted"/>
<dbReference type="GO" id="GO:0004536">
    <property type="term" value="F:DNA nuclease activity"/>
    <property type="evidence" value="ECO:0007669"/>
    <property type="project" value="InterPro"/>
</dbReference>
<organism evidence="8 9">
    <name type="scientific">Neptunomonas qingdaonensis</name>
    <dbReference type="NCBI Taxonomy" id="1045558"/>
    <lineage>
        <taxon>Bacteria</taxon>
        <taxon>Pseudomonadati</taxon>
        <taxon>Pseudomonadota</taxon>
        <taxon>Gammaproteobacteria</taxon>
        <taxon>Oceanospirillales</taxon>
        <taxon>Oceanospirillaceae</taxon>
        <taxon>Neptunomonas</taxon>
    </lineage>
</organism>
<dbReference type="GO" id="GO:0004527">
    <property type="term" value="F:exonuclease activity"/>
    <property type="evidence" value="ECO:0007669"/>
    <property type="project" value="UniProtKB-KW"/>
</dbReference>
<evidence type="ECO:0000256" key="5">
    <source>
        <dbReference type="ARBA" id="ARBA00022839"/>
    </source>
</evidence>
<dbReference type="Gene3D" id="3.20.20.140">
    <property type="entry name" value="Metal-dependent hydrolases"/>
    <property type="match status" value="1"/>
</dbReference>
<evidence type="ECO:0000256" key="4">
    <source>
        <dbReference type="ARBA" id="ARBA00022801"/>
    </source>
</evidence>
<dbReference type="GO" id="GO:0046872">
    <property type="term" value="F:metal ion binding"/>
    <property type="evidence" value="ECO:0007669"/>
    <property type="project" value="UniProtKB-KW"/>
</dbReference>
<dbReference type="EMBL" id="FOOU01000003">
    <property type="protein sequence ID" value="SFG12100.1"/>
    <property type="molecule type" value="Genomic_DNA"/>
</dbReference>
<keyword evidence="6" id="KW-0460">Magnesium</keyword>
<dbReference type="OrthoDB" id="9810005at2"/>
<keyword evidence="1" id="KW-0963">Cytoplasm</keyword>
<keyword evidence="2" id="KW-0540">Nuclease</keyword>
<evidence type="ECO:0000313" key="9">
    <source>
        <dbReference type="Proteomes" id="UP000198623"/>
    </source>
</evidence>
<dbReference type="FunFam" id="3.20.20.140:FF:000018">
    <property type="entry name" value="3'-5' ssDNA/RNA exonuclease TatD"/>
    <property type="match status" value="1"/>
</dbReference>
<dbReference type="PROSITE" id="PS01090">
    <property type="entry name" value="TATD_2"/>
    <property type="match status" value="1"/>
</dbReference>
<feature type="binding site" evidence="7">
    <location>
        <position position="207"/>
    </location>
    <ligand>
        <name>a divalent metal cation</name>
        <dbReference type="ChEBI" id="CHEBI:60240"/>
        <label>1</label>
    </ligand>
</feature>
<sequence>MTELIDIGVNLTDKRFQHDIDDVINRAKASHISAMLITGTSLASSRQAIALCQQHPGFLFATTGVHPHDASSMTDIVMEDLASLSKQSCIVAIGETGLDFNRNFSTPEEQIIAFEQQIELAKSTRLPLFLHERDATEKQVQLLKPHSQQLKGAVLHCFTGDKNALFNYLDLGFYIGITGWICDERRGLPLKSLVKEIPPERLLLETDAPYLLPRDLAIKPKKGRNEPAFLQHIAMTIARLRDITFEELSMQTTENTRRLFNI</sequence>
<keyword evidence="4" id="KW-0378">Hydrolase</keyword>
<dbReference type="Proteomes" id="UP000198623">
    <property type="component" value="Unassembled WGS sequence"/>
</dbReference>
<evidence type="ECO:0000256" key="2">
    <source>
        <dbReference type="ARBA" id="ARBA00022722"/>
    </source>
</evidence>
<keyword evidence="9" id="KW-1185">Reference proteome</keyword>
<dbReference type="RefSeq" id="WP_090725950.1">
    <property type="nucleotide sequence ID" value="NZ_FOOU01000003.1"/>
</dbReference>